<dbReference type="EC" id="3.-.-.-" evidence="3"/>
<protein>
    <submittedName>
        <fullName evidence="3">Serine hydrolase</fullName>
        <ecNumber evidence="3">3.-.-.-</ecNumber>
    </submittedName>
</protein>
<keyword evidence="1" id="KW-0732">Signal</keyword>
<dbReference type="AlphaFoldDB" id="A0A9Y2F960"/>
<dbReference type="RefSeq" id="WP_285975966.1">
    <property type="nucleotide sequence ID" value="NZ_CP127221.1"/>
</dbReference>
<feature type="domain" description="Beta-lactamase-related" evidence="2">
    <location>
        <begin position="73"/>
        <end position="387"/>
    </location>
</feature>
<dbReference type="InterPro" id="IPR012338">
    <property type="entry name" value="Beta-lactam/transpept-like"/>
</dbReference>
<reference evidence="3 4" key="1">
    <citation type="submission" date="2023-06" db="EMBL/GenBank/DDBJ databases">
        <title>Altererythrobacter rubellus NBRC 112769 genome.</title>
        <authorList>
            <person name="Zhang K."/>
        </authorList>
    </citation>
    <scope>NUCLEOTIDE SEQUENCE [LARGE SCALE GENOMIC DNA]</scope>
    <source>
        <strain evidence="3 4">NBRC 112769</strain>
    </source>
</reference>
<dbReference type="InterPro" id="IPR050789">
    <property type="entry name" value="Diverse_Enzym_Activities"/>
</dbReference>
<dbReference type="Proteomes" id="UP001231445">
    <property type="component" value="Chromosome"/>
</dbReference>
<dbReference type="KEGG" id="arue:QQX03_00645"/>
<feature type="signal peptide" evidence="1">
    <location>
        <begin position="1"/>
        <end position="24"/>
    </location>
</feature>
<gene>
    <name evidence="3" type="ORF">QQX03_00645</name>
</gene>
<evidence type="ECO:0000259" key="2">
    <source>
        <dbReference type="Pfam" id="PF00144"/>
    </source>
</evidence>
<dbReference type="PANTHER" id="PTHR43283:SF7">
    <property type="entry name" value="BETA-LACTAMASE-RELATED DOMAIN-CONTAINING PROTEIN"/>
    <property type="match status" value="1"/>
</dbReference>
<dbReference type="SUPFAM" id="SSF56601">
    <property type="entry name" value="beta-lactamase/transpeptidase-like"/>
    <property type="match status" value="1"/>
</dbReference>
<accession>A0A9Y2F960</accession>
<keyword evidence="3" id="KW-0378">Hydrolase</keyword>
<evidence type="ECO:0000313" key="4">
    <source>
        <dbReference type="Proteomes" id="UP001231445"/>
    </source>
</evidence>
<sequence>MLKNRGCRNLFFSALAFLSLSACGGEDNSESPQPAPIASTSPDPLAWQEVTPEEVGLSSEKLEEAASLALRDGTYGQAFIVVKNGKIAFEKYRGISQQEADFAASRIVELSAADLVSRYGDRDKDSPATSWSVAKSFTSILLGIGIDKGIVRSTQDTAGLYLNELATDARSSITLRDVLDMRSGLVPICSDPTSRQANECGSEYANGGNLIWVDDQMTPCLTRGLAQPGNQYPWWQNGTAPYPDRAWVYSNCDTMILGEVLSRGQSDHLSEWAERNLFSLIGMDAEWWTDNSQERAGNILSYCCLDAKPRDFARLGQLILNRGSYGGKQVISRSYIDSIVEAAKQPQAFYFSQFWFTDTQSGRRFIVALGFDGQMIAVDVERQIVVVRSSLYEPILNATGERSMLLDLDATQQSNWLASLPRGSGAEYYAEYDFRKFLDLVSEAVVN</sequence>
<keyword evidence="4" id="KW-1185">Reference proteome</keyword>
<dbReference type="PANTHER" id="PTHR43283">
    <property type="entry name" value="BETA-LACTAMASE-RELATED"/>
    <property type="match status" value="1"/>
</dbReference>
<dbReference type="PROSITE" id="PS51257">
    <property type="entry name" value="PROKAR_LIPOPROTEIN"/>
    <property type="match status" value="1"/>
</dbReference>
<dbReference type="EMBL" id="CP127221">
    <property type="protein sequence ID" value="WIW95651.1"/>
    <property type="molecule type" value="Genomic_DNA"/>
</dbReference>
<feature type="chain" id="PRO_5040798086" evidence="1">
    <location>
        <begin position="25"/>
        <end position="447"/>
    </location>
</feature>
<evidence type="ECO:0000313" key="3">
    <source>
        <dbReference type="EMBL" id="WIW95651.1"/>
    </source>
</evidence>
<proteinExistence type="predicted"/>
<dbReference type="Pfam" id="PF00144">
    <property type="entry name" value="Beta-lactamase"/>
    <property type="match status" value="1"/>
</dbReference>
<name>A0A9Y2F960_9SPHN</name>
<dbReference type="GO" id="GO:0016787">
    <property type="term" value="F:hydrolase activity"/>
    <property type="evidence" value="ECO:0007669"/>
    <property type="project" value="UniProtKB-KW"/>
</dbReference>
<organism evidence="3 4">
    <name type="scientific">Altererythrobacter rubellus</name>
    <dbReference type="NCBI Taxonomy" id="2173831"/>
    <lineage>
        <taxon>Bacteria</taxon>
        <taxon>Pseudomonadati</taxon>
        <taxon>Pseudomonadota</taxon>
        <taxon>Alphaproteobacteria</taxon>
        <taxon>Sphingomonadales</taxon>
        <taxon>Erythrobacteraceae</taxon>
        <taxon>Altererythrobacter</taxon>
    </lineage>
</organism>
<evidence type="ECO:0000256" key="1">
    <source>
        <dbReference type="SAM" id="SignalP"/>
    </source>
</evidence>
<dbReference type="InterPro" id="IPR001466">
    <property type="entry name" value="Beta-lactam-related"/>
</dbReference>
<dbReference type="Gene3D" id="3.40.710.10">
    <property type="entry name" value="DD-peptidase/beta-lactamase superfamily"/>
    <property type="match status" value="1"/>
</dbReference>